<evidence type="ECO:0000256" key="1">
    <source>
        <dbReference type="ARBA" id="ARBA00004776"/>
    </source>
</evidence>
<evidence type="ECO:0000313" key="6">
    <source>
        <dbReference type="EMBL" id="CDF05281.1"/>
    </source>
</evidence>
<gene>
    <name evidence="6" type="ORF">BN715_01546</name>
</gene>
<protein>
    <submittedName>
        <fullName evidence="6">Glycosyltransferase group 2 family protein</fullName>
    </submittedName>
</protein>
<organism evidence="6 7">
    <name type="scientific">Megasphaera elsdenii CAG:570</name>
    <dbReference type="NCBI Taxonomy" id="1263087"/>
    <lineage>
        <taxon>Bacteria</taxon>
        <taxon>Bacillati</taxon>
        <taxon>Bacillota</taxon>
        <taxon>Negativicutes</taxon>
        <taxon>Veillonellales</taxon>
        <taxon>Veillonellaceae</taxon>
        <taxon>Megasphaera</taxon>
    </lineage>
</organism>
<name>R7MY78_MEGEL</name>
<evidence type="ECO:0000256" key="2">
    <source>
        <dbReference type="ARBA" id="ARBA00006739"/>
    </source>
</evidence>
<comment type="similarity">
    <text evidence="2">Belongs to the glycosyltransferase 2 family.</text>
</comment>
<reference evidence="6" key="1">
    <citation type="submission" date="2012-11" db="EMBL/GenBank/DDBJ databases">
        <title>Dependencies among metagenomic species, viruses, plasmids and units of genetic variation.</title>
        <authorList>
            <person name="Nielsen H.B."/>
            <person name="Almeida M."/>
            <person name="Juncker A.S."/>
            <person name="Rasmussen S."/>
            <person name="Li J."/>
            <person name="Sunagawa S."/>
            <person name="Plichta D."/>
            <person name="Gautier L."/>
            <person name="Le Chatelier E."/>
            <person name="Peletier E."/>
            <person name="Bonde I."/>
            <person name="Nielsen T."/>
            <person name="Manichanh C."/>
            <person name="Arumugam M."/>
            <person name="Batto J."/>
            <person name="Santos M.B.Q.D."/>
            <person name="Blom N."/>
            <person name="Borruel N."/>
            <person name="Burgdorf K.S."/>
            <person name="Boumezbeur F."/>
            <person name="Casellas F."/>
            <person name="Dore J."/>
            <person name="Guarner F."/>
            <person name="Hansen T."/>
            <person name="Hildebrand F."/>
            <person name="Kaas R.S."/>
            <person name="Kennedy S."/>
            <person name="Kristiansen K."/>
            <person name="Kultima J.R."/>
            <person name="Leonard P."/>
            <person name="Levenez F."/>
            <person name="Lund O."/>
            <person name="Moumen B."/>
            <person name="Le Paslier D."/>
            <person name="Pons N."/>
            <person name="Pedersen O."/>
            <person name="Prifti E."/>
            <person name="Qin J."/>
            <person name="Raes J."/>
            <person name="Tap J."/>
            <person name="Tims S."/>
            <person name="Ussery D.W."/>
            <person name="Yamada T."/>
            <person name="MetaHit consortium"/>
            <person name="Renault P."/>
            <person name="Sicheritz-Ponten T."/>
            <person name="Bork P."/>
            <person name="Wang J."/>
            <person name="Brunak S."/>
            <person name="Ehrlich S.D."/>
        </authorList>
    </citation>
    <scope>NUCLEOTIDE SEQUENCE [LARGE SCALE GENOMIC DNA]</scope>
</reference>
<sequence>MKKVAAIVVTYNRKQLLLENIEHLLSQSKIDNLDIIIIDNASTDGTVDDLKKYIDGKKITYINTGANLGGAGGFQFGIRYAAESGYEFVWVMDDDCMPKPDALEKFFIADEKLNHTYGFLSSKVLWKDETICTMNVQRRTLTKNVTDFNSNLVPIAMASFVSLFIPCKIVKEKGLPIKEFFIWTDDWEYTRRISLSHKCYLVNDSVVVHKSKSNIGANISNDSLDRLNRYDYLYRNDVYLYRREGIQGFLYELLRLSYHSVQVLLKAPNSKKERLKKIWCGTFSGFSFHPSIEYLKG</sequence>
<dbReference type="Gene3D" id="3.90.550.10">
    <property type="entry name" value="Spore Coat Polysaccharide Biosynthesis Protein SpsA, Chain A"/>
    <property type="match status" value="1"/>
</dbReference>
<dbReference type="AlphaFoldDB" id="R7MY78"/>
<proteinExistence type="inferred from homology"/>
<accession>R7MY78</accession>
<comment type="caution">
    <text evidence="6">The sequence shown here is derived from an EMBL/GenBank/DDBJ whole genome shotgun (WGS) entry which is preliminary data.</text>
</comment>
<keyword evidence="4 6" id="KW-0808">Transferase</keyword>
<evidence type="ECO:0000259" key="5">
    <source>
        <dbReference type="Pfam" id="PF00535"/>
    </source>
</evidence>
<evidence type="ECO:0000256" key="3">
    <source>
        <dbReference type="ARBA" id="ARBA00022676"/>
    </source>
</evidence>
<dbReference type="InterPro" id="IPR029044">
    <property type="entry name" value="Nucleotide-diphossugar_trans"/>
</dbReference>
<keyword evidence="3" id="KW-0328">Glycosyltransferase</keyword>
<dbReference type="Proteomes" id="UP000017908">
    <property type="component" value="Unassembled WGS sequence"/>
</dbReference>
<evidence type="ECO:0000256" key="4">
    <source>
        <dbReference type="ARBA" id="ARBA00022679"/>
    </source>
</evidence>
<dbReference type="GO" id="GO:0016757">
    <property type="term" value="F:glycosyltransferase activity"/>
    <property type="evidence" value="ECO:0007669"/>
    <property type="project" value="UniProtKB-KW"/>
</dbReference>
<evidence type="ECO:0000313" key="7">
    <source>
        <dbReference type="Proteomes" id="UP000017908"/>
    </source>
</evidence>
<dbReference type="PANTHER" id="PTHR43179">
    <property type="entry name" value="RHAMNOSYLTRANSFERASE WBBL"/>
    <property type="match status" value="1"/>
</dbReference>
<dbReference type="InterPro" id="IPR001173">
    <property type="entry name" value="Glyco_trans_2-like"/>
</dbReference>
<dbReference type="Pfam" id="PF00535">
    <property type="entry name" value="Glycos_transf_2"/>
    <property type="match status" value="1"/>
</dbReference>
<comment type="pathway">
    <text evidence="1">Cell wall biogenesis; cell wall polysaccharide biosynthesis.</text>
</comment>
<dbReference type="EMBL" id="CBKE010000252">
    <property type="protein sequence ID" value="CDF05281.1"/>
    <property type="molecule type" value="Genomic_DNA"/>
</dbReference>
<dbReference type="PANTHER" id="PTHR43179:SF12">
    <property type="entry name" value="GALACTOFURANOSYLTRANSFERASE GLFT2"/>
    <property type="match status" value="1"/>
</dbReference>
<dbReference type="SUPFAM" id="SSF53448">
    <property type="entry name" value="Nucleotide-diphospho-sugar transferases"/>
    <property type="match status" value="1"/>
</dbReference>
<feature type="domain" description="Glycosyltransferase 2-like" evidence="5">
    <location>
        <begin position="7"/>
        <end position="107"/>
    </location>
</feature>